<dbReference type="PROSITE" id="PS50209">
    <property type="entry name" value="CARD"/>
    <property type="match status" value="2"/>
</dbReference>
<dbReference type="InterPro" id="IPR027417">
    <property type="entry name" value="P-loop_NTPase"/>
</dbReference>
<dbReference type="Gene3D" id="1.10.533.10">
    <property type="entry name" value="Death Domain, Fas"/>
    <property type="match status" value="2"/>
</dbReference>
<dbReference type="Gene3D" id="3.40.50.300">
    <property type="entry name" value="P-loop containing nucleotide triphosphate hydrolases"/>
    <property type="match status" value="1"/>
</dbReference>
<accession>A0A9W9Z2B0</accession>
<dbReference type="SMART" id="SM00114">
    <property type="entry name" value="CARD"/>
    <property type="match status" value="2"/>
</dbReference>
<protein>
    <submittedName>
        <fullName evidence="2">WD repeat domain</fullName>
    </submittedName>
</protein>
<comment type="caution">
    <text evidence="2">The sequence shown here is derived from an EMBL/GenBank/DDBJ whole genome shotgun (WGS) entry which is preliminary data.</text>
</comment>
<dbReference type="PANTHER" id="PTHR22845">
    <property type="entry name" value="APOPTOTIC PROTEASE-ACTIVATING FACTOR 1"/>
    <property type="match status" value="1"/>
</dbReference>
<dbReference type="InterPro" id="IPR002182">
    <property type="entry name" value="NB-ARC"/>
</dbReference>
<dbReference type="AlphaFoldDB" id="A0A9W9Z2B0"/>
<dbReference type="PANTHER" id="PTHR22845:SF5">
    <property type="entry name" value="APOPTOTIC PROTEASE-ACTIVATING FACTOR 1"/>
    <property type="match status" value="1"/>
</dbReference>
<dbReference type="OrthoDB" id="1357022at2759"/>
<feature type="domain" description="CARD" evidence="1">
    <location>
        <begin position="111"/>
        <end position="200"/>
    </location>
</feature>
<dbReference type="CDD" id="cd01671">
    <property type="entry name" value="CARD"/>
    <property type="match status" value="2"/>
</dbReference>
<gene>
    <name evidence="2" type="primary">APAF1_4</name>
    <name evidence="2" type="ORF">OS493_011339</name>
</gene>
<dbReference type="SUPFAM" id="SSF52540">
    <property type="entry name" value="P-loop containing nucleoside triphosphate hydrolases"/>
    <property type="match status" value="1"/>
</dbReference>
<dbReference type="GO" id="GO:0043531">
    <property type="term" value="F:ADP binding"/>
    <property type="evidence" value="ECO:0007669"/>
    <property type="project" value="InterPro"/>
</dbReference>
<dbReference type="SUPFAM" id="SSF47986">
    <property type="entry name" value="DEATH domain"/>
    <property type="match status" value="2"/>
</dbReference>
<feature type="domain" description="CARD" evidence="1">
    <location>
        <begin position="1"/>
        <end position="90"/>
    </location>
</feature>
<name>A0A9W9Z2B0_9CNID</name>
<dbReference type="GO" id="GO:0042981">
    <property type="term" value="P:regulation of apoptotic process"/>
    <property type="evidence" value="ECO:0007669"/>
    <property type="project" value="InterPro"/>
</dbReference>
<dbReference type="Proteomes" id="UP001163046">
    <property type="component" value="Unassembled WGS sequence"/>
</dbReference>
<evidence type="ECO:0000259" key="1">
    <source>
        <dbReference type="PROSITE" id="PS50209"/>
    </source>
</evidence>
<keyword evidence="3" id="KW-1185">Reference proteome</keyword>
<dbReference type="InterPro" id="IPR001315">
    <property type="entry name" value="CARD"/>
</dbReference>
<evidence type="ECO:0000313" key="3">
    <source>
        <dbReference type="Proteomes" id="UP001163046"/>
    </source>
</evidence>
<organism evidence="2 3">
    <name type="scientific">Desmophyllum pertusum</name>
    <dbReference type="NCBI Taxonomy" id="174260"/>
    <lineage>
        <taxon>Eukaryota</taxon>
        <taxon>Metazoa</taxon>
        <taxon>Cnidaria</taxon>
        <taxon>Anthozoa</taxon>
        <taxon>Hexacorallia</taxon>
        <taxon>Scleractinia</taxon>
        <taxon>Caryophylliina</taxon>
        <taxon>Caryophylliidae</taxon>
        <taxon>Desmophyllum</taxon>
    </lineage>
</organism>
<dbReference type="Pfam" id="PF00931">
    <property type="entry name" value="NB-ARC"/>
    <property type="match status" value="1"/>
</dbReference>
<evidence type="ECO:0000313" key="2">
    <source>
        <dbReference type="EMBL" id="KAJ7373730.1"/>
    </source>
</evidence>
<proteinExistence type="predicted"/>
<dbReference type="GO" id="GO:0006915">
    <property type="term" value="P:apoptotic process"/>
    <property type="evidence" value="ECO:0007669"/>
    <property type="project" value="UniProtKB-ARBA"/>
</dbReference>
<dbReference type="EMBL" id="MU826830">
    <property type="protein sequence ID" value="KAJ7373730.1"/>
    <property type="molecule type" value="Genomic_DNA"/>
</dbReference>
<dbReference type="Pfam" id="PF00619">
    <property type="entry name" value="CARD"/>
    <property type="match status" value="2"/>
</dbReference>
<sequence>MLEKHRHLLLKFRQEIVEDLLVDDVLAFLRSKFVFDSDDTEVIRAEQTSRRQAEKLLDMLPEKGYETFEHLFTALSEKYPHLARLLESGSNEEKYNDVLEGIDSPLQLELMTAEHVDILTVNRVEIVEDLLVDDVLNFLQSKMVFDIDDSELIRAERTSRRQAEKLLDLLETKSDAAFYYFRESLEEPYPHLVELLQEDAKKPRKISDAKDLLERVENVLREGGVPQRPAVFANRARDVHKIRTALRSLQEKDGWVILHGMAGCGKTVLATEALRSALLLDECFPGGVHWIRIGPVDQSKLLMRMQNLCVRLDPDHSRQPPRNTEEAKDRLRMLFAHQYPRSLLVLDDLWDSSDVKFFDIRCRIMVTTRDAAIRTWLVDQKLKFASARASQKMNHCKFSLSGQASQWFIFLAKQQKYFILQTALP</sequence>
<reference evidence="2" key="1">
    <citation type="submission" date="2023-01" db="EMBL/GenBank/DDBJ databases">
        <title>Genome assembly of the deep-sea coral Lophelia pertusa.</title>
        <authorList>
            <person name="Herrera S."/>
            <person name="Cordes E."/>
        </authorList>
    </citation>
    <scope>NUCLEOTIDE SEQUENCE</scope>
    <source>
        <strain evidence="2">USNM1676648</strain>
        <tissue evidence="2">Polyp</tissue>
    </source>
</reference>
<dbReference type="InterPro" id="IPR011029">
    <property type="entry name" value="DEATH-like_dom_sf"/>
</dbReference>
<dbReference type="GO" id="GO:0005829">
    <property type="term" value="C:cytosol"/>
    <property type="evidence" value="ECO:0007669"/>
    <property type="project" value="UniProtKB-ARBA"/>
</dbReference>